<evidence type="ECO:0000313" key="2">
    <source>
        <dbReference type="EMBL" id="OIO08124.1"/>
    </source>
</evidence>
<accession>A0A1J4T7K6</accession>
<name>A0A1J4T7K6_9BACT</name>
<feature type="compositionally biased region" description="Basic and acidic residues" evidence="1">
    <location>
        <begin position="72"/>
        <end position="89"/>
    </location>
</feature>
<sequence length="89" mass="10428">MKEQLAGEVGELKIELASFRSHPEKIKYLSEKEKSDLYEKHLGAISEKMDQIQLIKDFLSTQESDPFEDAENDMRDKWNKIEKVDPRSN</sequence>
<feature type="region of interest" description="Disordered" evidence="1">
    <location>
        <begin position="63"/>
        <end position="89"/>
    </location>
</feature>
<organism evidence="2 3">
    <name type="scientific">Candidatus Falkowbacteria bacterium CG1_02_41_21</name>
    <dbReference type="NCBI Taxonomy" id="1805147"/>
    <lineage>
        <taxon>Bacteria</taxon>
        <taxon>Candidatus Falkowiibacteriota</taxon>
    </lineage>
</organism>
<comment type="caution">
    <text evidence="2">The sequence shown here is derived from an EMBL/GenBank/DDBJ whole genome shotgun (WGS) entry which is preliminary data.</text>
</comment>
<proteinExistence type="predicted"/>
<dbReference type="EMBL" id="MNUV01000015">
    <property type="protein sequence ID" value="OIO08124.1"/>
    <property type="molecule type" value="Genomic_DNA"/>
</dbReference>
<protein>
    <submittedName>
        <fullName evidence="2">Uncharacterized protein</fullName>
    </submittedName>
</protein>
<dbReference type="Proteomes" id="UP000182860">
    <property type="component" value="Unassembled WGS sequence"/>
</dbReference>
<reference evidence="2 3" key="1">
    <citation type="journal article" date="2016" name="Environ. Microbiol.">
        <title>Genomic resolution of a cold subsurface aquifer community provides metabolic insights for novel microbes adapted to high CO concentrations.</title>
        <authorList>
            <person name="Probst A.J."/>
            <person name="Castelle C.J."/>
            <person name="Singh A."/>
            <person name="Brown C.T."/>
            <person name="Anantharaman K."/>
            <person name="Sharon I."/>
            <person name="Hug L.A."/>
            <person name="Burstein D."/>
            <person name="Emerson J.B."/>
            <person name="Thomas B.C."/>
            <person name="Banfield J.F."/>
        </authorList>
    </citation>
    <scope>NUCLEOTIDE SEQUENCE [LARGE SCALE GENOMIC DNA]</scope>
    <source>
        <strain evidence="2">CG1_02_41_21</strain>
    </source>
</reference>
<dbReference type="AlphaFoldDB" id="A0A1J4T7K6"/>
<evidence type="ECO:0000256" key="1">
    <source>
        <dbReference type="SAM" id="MobiDB-lite"/>
    </source>
</evidence>
<evidence type="ECO:0000313" key="3">
    <source>
        <dbReference type="Proteomes" id="UP000182860"/>
    </source>
</evidence>
<gene>
    <name evidence="2" type="ORF">AUJ35_00845</name>
</gene>